<dbReference type="GO" id="GO:0032259">
    <property type="term" value="P:methylation"/>
    <property type="evidence" value="ECO:0007669"/>
    <property type="project" value="UniProtKB-KW"/>
</dbReference>
<keyword evidence="1 6" id="KW-0963">Cytoplasm</keyword>
<dbReference type="PROSITE" id="PS01131">
    <property type="entry name" value="RRNA_A_DIMETH"/>
    <property type="match status" value="1"/>
</dbReference>
<comment type="caution">
    <text evidence="8">The sequence shown here is derived from an EMBL/GenBank/DDBJ whole genome shotgun (WGS) entry which is preliminary data.</text>
</comment>
<dbReference type="Gene3D" id="3.40.50.150">
    <property type="entry name" value="Vaccinia Virus protein VP39"/>
    <property type="match status" value="1"/>
</dbReference>
<proteinExistence type="inferred from homology"/>
<dbReference type="InterPro" id="IPR050210">
    <property type="entry name" value="tRNA_Adenine-N(6)_MTase"/>
</dbReference>
<dbReference type="PANTHER" id="PTHR47739:SF1">
    <property type="entry name" value="TRNA1(VAL) (ADENINE(37)-N6)-METHYLTRANSFERASE"/>
    <property type="match status" value="1"/>
</dbReference>
<dbReference type="Proteomes" id="UP001500067">
    <property type="component" value="Unassembled WGS sequence"/>
</dbReference>
<keyword evidence="3 6" id="KW-0808">Transferase</keyword>
<evidence type="ECO:0000313" key="9">
    <source>
        <dbReference type="Proteomes" id="UP001500067"/>
    </source>
</evidence>
<evidence type="ECO:0000313" key="8">
    <source>
        <dbReference type="EMBL" id="GAA4470277.1"/>
    </source>
</evidence>
<evidence type="ECO:0000256" key="3">
    <source>
        <dbReference type="ARBA" id="ARBA00022679"/>
    </source>
</evidence>
<evidence type="ECO:0000256" key="5">
    <source>
        <dbReference type="ARBA" id="ARBA00022694"/>
    </source>
</evidence>
<dbReference type="CDD" id="cd02440">
    <property type="entry name" value="AdoMet_MTases"/>
    <property type="match status" value="1"/>
</dbReference>
<evidence type="ECO:0000256" key="4">
    <source>
        <dbReference type="ARBA" id="ARBA00022691"/>
    </source>
</evidence>
<dbReference type="Pfam" id="PF05175">
    <property type="entry name" value="MTS"/>
    <property type="match status" value="1"/>
</dbReference>
<name>A0ABP8NRR5_9BACT</name>
<evidence type="ECO:0000256" key="2">
    <source>
        <dbReference type="ARBA" id="ARBA00022603"/>
    </source>
</evidence>
<dbReference type="InterPro" id="IPR020596">
    <property type="entry name" value="rRNA_Ade_Mease_Trfase_CS"/>
</dbReference>
<dbReference type="HAMAP" id="MF_01872">
    <property type="entry name" value="tRNA_methyltr_YfiC"/>
    <property type="match status" value="1"/>
</dbReference>
<comment type="subcellular location">
    <subcellularLocation>
        <location evidence="6">Cytoplasm</location>
    </subcellularLocation>
</comment>
<keyword evidence="2 6" id="KW-0489">Methyltransferase</keyword>
<dbReference type="SUPFAM" id="SSF53335">
    <property type="entry name" value="S-adenosyl-L-methionine-dependent methyltransferases"/>
    <property type="match status" value="1"/>
</dbReference>
<protein>
    <recommendedName>
        <fullName evidence="6">tRNA1(Val) (adenine(37)-N6)-methyltransferase</fullName>
        <ecNumber evidence="6">2.1.1.223</ecNumber>
    </recommendedName>
    <alternativeName>
        <fullName evidence="6">tRNA m6A37 methyltransferase</fullName>
    </alternativeName>
</protein>
<accession>A0ABP8NRR5</accession>
<dbReference type="InterPro" id="IPR029063">
    <property type="entry name" value="SAM-dependent_MTases_sf"/>
</dbReference>
<keyword evidence="4 6" id="KW-0949">S-adenosyl-L-methionine</keyword>
<evidence type="ECO:0000259" key="7">
    <source>
        <dbReference type="Pfam" id="PF05175"/>
    </source>
</evidence>
<comment type="catalytic activity">
    <reaction evidence="6">
        <text>adenosine(37) in tRNA1(Val) + S-adenosyl-L-methionine = N(6)-methyladenosine(37) in tRNA1(Val) + S-adenosyl-L-homocysteine + H(+)</text>
        <dbReference type="Rhea" id="RHEA:43160"/>
        <dbReference type="Rhea" id="RHEA-COMP:10369"/>
        <dbReference type="Rhea" id="RHEA-COMP:10370"/>
        <dbReference type="ChEBI" id="CHEBI:15378"/>
        <dbReference type="ChEBI" id="CHEBI:57856"/>
        <dbReference type="ChEBI" id="CHEBI:59789"/>
        <dbReference type="ChEBI" id="CHEBI:74411"/>
        <dbReference type="ChEBI" id="CHEBI:74449"/>
        <dbReference type="EC" id="2.1.1.223"/>
    </reaction>
</comment>
<organism evidence="8 9">
    <name type="scientific">Nemorincola caseinilytica</name>
    <dbReference type="NCBI Taxonomy" id="2054315"/>
    <lineage>
        <taxon>Bacteria</taxon>
        <taxon>Pseudomonadati</taxon>
        <taxon>Bacteroidota</taxon>
        <taxon>Chitinophagia</taxon>
        <taxon>Chitinophagales</taxon>
        <taxon>Chitinophagaceae</taxon>
        <taxon>Nemorincola</taxon>
    </lineage>
</organism>
<evidence type="ECO:0000256" key="1">
    <source>
        <dbReference type="ARBA" id="ARBA00022490"/>
    </source>
</evidence>
<keyword evidence="5 6" id="KW-0819">tRNA processing</keyword>
<dbReference type="RefSeq" id="WP_345085397.1">
    <property type="nucleotide sequence ID" value="NZ_BAABFA010000024.1"/>
</dbReference>
<dbReference type="PANTHER" id="PTHR47739">
    <property type="entry name" value="TRNA1(VAL) (ADENINE(37)-N6)-METHYLTRANSFERASE"/>
    <property type="match status" value="1"/>
</dbReference>
<dbReference type="EMBL" id="BAABFA010000024">
    <property type="protein sequence ID" value="GAA4470277.1"/>
    <property type="molecule type" value="Genomic_DNA"/>
</dbReference>
<dbReference type="GO" id="GO:0008168">
    <property type="term" value="F:methyltransferase activity"/>
    <property type="evidence" value="ECO:0007669"/>
    <property type="project" value="UniProtKB-KW"/>
</dbReference>
<sequence length="240" mass="26741">MVMSNTWFRFKQFGVEQEHCAMKVTTDACIQGAWTPLPPHTARVLDIGTGTGLLTLMLAQRNNGLTIDAVEYDEAAAQQARANAAASVWGERIRVIHADIRAYTADGPYDVIICNPPFFSASLLGDAHSRNMARHDVSLTRHELLRTVAALLADDGYFSLLLPYTEYQLWKPLAATCGLYEQQCLHIAHRPGAPVKRVVSILGKHHIPEPKEQLLVIKDVSHDGYTTQFRELLGDFYLSL</sequence>
<reference evidence="9" key="1">
    <citation type="journal article" date="2019" name="Int. J. Syst. Evol. Microbiol.">
        <title>The Global Catalogue of Microorganisms (GCM) 10K type strain sequencing project: providing services to taxonomists for standard genome sequencing and annotation.</title>
        <authorList>
            <consortium name="The Broad Institute Genomics Platform"/>
            <consortium name="The Broad Institute Genome Sequencing Center for Infectious Disease"/>
            <person name="Wu L."/>
            <person name="Ma J."/>
        </authorList>
    </citation>
    <scope>NUCLEOTIDE SEQUENCE [LARGE SCALE GENOMIC DNA]</scope>
    <source>
        <strain evidence="9">JCM 32105</strain>
    </source>
</reference>
<keyword evidence="9" id="KW-1185">Reference proteome</keyword>
<evidence type="ECO:0000256" key="6">
    <source>
        <dbReference type="HAMAP-Rule" id="MF_01872"/>
    </source>
</evidence>
<dbReference type="PROSITE" id="PS00092">
    <property type="entry name" value="N6_MTASE"/>
    <property type="match status" value="1"/>
</dbReference>
<dbReference type="InterPro" id="IPR007848">
    <property type="entry name" value="Small_mtfrase_dom"/>
</dbReference>
<comment type="function">
    <text evidence="6">Specifically methylates the adenine in position 37 of tRNA(1)(Val) (anticodon cmo5UAC).</text>
</comment>
<dbReference type="EC" id="2.1.1.223" evidence="6"/>
<gene>
    <name evidence="8" type="ORF">GCM10023093_31250</name>
</gene>
<comment type="similarity">
    <text evidence="6">Belongs to the methyltransferase superfamily. tRNA (adenine-N(6)-)-methyltransferase family.</text>
</comment>
<dbReference type="InterPro" id="IPR002052">
    <property type="entry name" value="DNA_methylase_N6_adenine_CS"/>
</dbReference>
<feature type="domain" description="Methyltransferase small" evidence="7">
    <location>
        <begin position="40"/>
        <end position="122"/>
    </location>
</feature>
<dbReference type="InterPro" id="IPR022882">
    <property type="entry name" value="tRNA_adenine-N6_MeTrfase"/>
</dbReference>